<evidence type="ECO:0000256" key="1">
    <source>
        <dbReference type="SAM" id="Phobius"/>
    </source>
</evidence>
<keyword evidence="1" id="KW-1133">Transmembrane helix</keyword>
<organism evidence="2 3">
    <name type="scientific">Methylobacterium mesophilicum SR1.6/6</name>
    <dbReference type="NCBI Taxonomy" id="908290"/>
    <lineage>
        <taxon>Bacteria</taxon>
        <taxon>Pseudomonadati</taxon>
        <taxon>Pseudomonadota</taxon>
        <taxon>Alphaproteobacteria</taxon>
        <taxon>Hyphomicrobiales</taxon>
        <taxon>Methylobacteriaceae</taxon>
        <taxon>Methylobacterium</taxon>
    </lineage>
</organism>
<evidence type="ECO:0000313" key="2">
    <source>
        <dbReference type="EMBL" id="QGY05406.1"/>
    </source>
</evidence>
<reference evidence="2 3" key="1">
    <citation type="journal article" date="2012" name="Genet. Mol. Biol.">
        <title>Analysis of 16S rRNA and mxaF genes revealing insights into Methylobacterium niche-specific plant association.</title>
        <authorList>
            <person name="Dourado M.N."/>
            <person name="Andreote F.D."/>
            <person name="Dini-Andreote F."/>
            <person name="Conti R."/>
            <person name="Araujo J.M."/>
            <person name="Araujo W.L."/>
        </authorList>
    </citation>
    <scope>NUCLEOTIDE SEQUENCE [LARGE SCALE GENOMIC DNA]</scope>
    <source>
        <strain evidence="2 3">SR1.6/6</strain>
    </source>
</reference>
<dbReference type="AlphaFoldDB" id="A0A6B9FUH1"/>
<dbReference type="Proteomes" id="UP000012488">
    <property type="component" value="Chromosome"/>
</dbReference>
<feature type="transmembrane region" description="Helical" evidence="1">
    <location>
        <begin position="41"/>
        <end position="58"/>
    </location>
</feature>
<gene>
    <name evidence="2" type="ORF">MMSR116_28540</name>
</gene>
<keyword evidence="1" id="KW-0812">Transmembrane</keyword>
<evidence type="ECO:0000313" key="3">
    <source>
        <dbReference type="Proteomes" id="UP000012488"/>
    </source>
</evidence>
<sequence length="194" mass="20063">MNAVDFLSSWYASAAAHLDLFGSLGLFLGFTAGIMPRRDRILLASAACAACFGAHYLTLGALTGMAMCAISVMQSLVSLRCVGASGRSHWVRPLFAASTLAAAGLTIATWNGWPSACAAAGTLLATTARLREAPQSMRLLFLGASLCWAGHNLLVGSVFGLTCDVLTILGLVIALLRAFQVRAVAPAGSDCVQA</sequence>
<reference evidence="2 3" key="2">
    <citation type="journal article" date="2013" name="Genome Announc.">
        <title>Draft Genome Sequence of Methylobacterium mesophilicum Strain SR1.6/6, Isolated from Citrus sinensis.</title>
        <authorList>
            <person name="Marinho Almeida D."/>
            <person name="Dini-Andreote F."/>
            <person name="Camargo Neves A.A."/>
            <person name="Juca Ramos R.T."/>
            <person name="Andreote F.D."/>
            <person name="Carneiro A.R."/>
            <person name="Oliveira de Souza Lima A."/>
            <person name="Caracciolo Gomes de Sa P.H."/>
            <person name="Ribeiro Barbosa M.S."/>
            <person name="Araujo W.L."/>
            <person name="Silva A."/>
        </authorList>
    </citation>
    <scope>NUCLEOTIDE SEQUENCE [LARGE SCALE GENOMIC DNA]</scope>
    <source>
        <strain evidence="2 3">SR1.6/6</strain>
    </source>
</reference>
<dbReference type="Pfam" id="PF10688">
    <property type="entry name" value="Imp-YgjV"/>
    <property type="match status" value="1"/>
</dbReference>
<dbReference type="EMBL" id="CP043538">
    <property type="protein sequence ID" value="QGY05406.1"/>
    <property type="molecule type" value="Genomic_DNA"/>
</dbReference>
<accession>A0A6B9FUH1</accession>
<keyword evidence="1" id="KW-0472">Membrane</keyword>
<dbReference type="RefSeq" id="WP_010684232.1">
    <property type="nucleotide sequence ID" value="NZ_CP043538.1"/>
</dbReference>
<protein>
    <submittedName>
        <fullName evidence="2">YgjV family protein</fullName>
    </submittedName>
</protein>
<feature type="transmembrane region" description="Helical" evidence="1">
    <location>
        <begin position="153"/>
        <end position="176"/>
    </location>
</feature>
<dbReference type="InterPro" id="IPR019629">
    <property type="entry name" value="Uncharacterised_HI1736/YgjV"/>
</dbReference>
<dbReference type="KEGG" id="mmes:MMSR116_28540"/>
<name>A0A6B9FUH1_9HYPH</name>
<dbReference type="OrthoDB" id="7993982at2"/>
<feature type="transmembrane region" description="Helical" evidence="1">
    <location>
        <begin position="12"/>
        <end position="34"/>
    </location>
</feature>
<proteinExistence type="predicted"/>